<proteinExistence type="predicted"/>
<organism evidence="1 2">
    <name type="scientific">Luteimonas terrae</name>
    <dbReference type="NCBI Taxonomy" id="1530191"/>
    <lineage>
        <taxon>Bacteria</taxon>
        <taxon>Pseudomonadati</taxon>
        <taxon>Pseudomonadota</taxon>
        <taxon>Gammaproteobacteria</taxon>
        <taxon>Lysobacterales</taxon>
        <taxon>Lysobacteraceae</taxon>
        <taxon>Luteimonas</taxon>
    </lineage>
</organism>
<evidence type="ECO:0000313" key="2">
    <source>
        <dbReference type="Proteomes" id="UP001256588"/>
    </source>
</evidence>
<keyword evidence="2" id="KW-1185">Reference proteome</keyword>
<dbReference type="RefSeq" id="WP_310234382.1">
    <property type="nucleotide sequence ID" value="NZ_JAVDWO010000005.1"/>
</dbReference>
<dbReference type="Proteomes" id="UP001256588">
    <property type="component" value="Unassembled WGS sequence"/>
</dbReference>
<protein>
    <submittedName>
        <fullName evidence="1">Uncharacterized protein</fullName>
    </submittedName>
</protein>
<reference evidence="1 2" key="1">
    <citation type="submission" date="2023-07" db="EMBL/GenBank/DDBJ databases">
        <title>Sorghum-associated microbial communities from plants grown in Nebraska, USA.</title>
        <authorList>
            <person name="Schachtman D."/>
        </authorList>
    </citation>
    <scope>NUCLEOTIDE SEQUENCE [LARGE SCALE GENOMIC DNA]</scope>
    <source>
        <strain evidence="1 2">4099</strain>
    </source>
</reference>
<gene>
    <name evidence="1" type="ORF">J2W68_001604</name>
</gene>
<sequence length="45" mass="4907">MSAPPLDGLPVHAFADETVWETQPAHPDATGSWEKIADRAVQHAR</sequence>
<dbReference type="EMBL" id="JAVDWO010000005">
    <property type="protein sequence ID" value="MDR7192888.1"/>
    <property type="molecule type" value="Genomic_DNA"/>
</dbReference>
<comment type="caution">
    <text evidence="1">The sequence shown here is derived from an EMBL/GenBank/DDBJ whole genome shotgun (WGS) entry which is preliminary data.</text>
</comment>
<name>A0ABU1XVU8_9GAMM</name>
<evidence type="ECO:0000313" key="1">
    <source>
        <dbReference type="EMBL" id="MDR7192888.1"/>
    </source>
</evidence>
<accession>A0ABU1XVU8</accession>